<reference evidence="2" key="1">
    <citation type="journal article" date="2022" name="Int. J. Mol. Sci.">
        <title>Draft Genome of Tanacetum Coccineum: Genomic Comparison of Closely Related Tanacetum-Family Plants.</title>
        <authorList>
            <person name="Yamashiro T."/>
            <person name="Shiraishi A."/>
            <person name="Nakayama K."/>
            <person name="Satake H."/>
        </authorList>
    </citation>
    <scope>NUCLEOTIDE SEQUENCE</scope>
</reference>
<feature type="coiled-coil region" evidence="1">
    <location>
        <begin position="239"/>
        <end position="293"/>
    </location>
</feature>
<proteinExistence type="predicted"/>
<dbReference type="EMBL" id="BQNB010019970">
    <property type="protein sequence ID" value="GJT90938.1"/>
    <property type="molecule type" value="Genomic_DNA"/>
</dbReference>
<keyword evidence="1" id="KW-0175">Coiled coil</keyword>
<evidence type="ECO:0000313" key="3">
    <source>
        <dbReference type="Proteomes" id="UP001151760"/>
    </source>
</evidence>
<evidence type="ECO:0000313" key="2">
    <source>
        <dbReference type="EMBL" id="GJT90938.1"/>
    </source>
</evidence>
<sequence length="519" mass="59033">MDHQTLSVPQIDYHSPQVSTQPMTGFPQLDSGLAVPVFTQGEYLIACLNKAMAFLSPVAASRITVQQEGMQGLLNVIILKVKDTWLGNALSLRGQGTLYDPTIPNGQAAQTTIPNNAAFQIEDLDAYDSDCDDVSTAQAVLMANLSNYASNVISEVPHSERYHHDMDNQSVHTMQDFEQTPVVDFIDNEITSDSNIIPYSQYLQEKQQVAVQDTNLYTQQESMILFVIGQMSEQMITHVNNWEKANQEKNNESLTAELERYKEREKLALKQQIDSLEQNLSNQIKKKESLLQTFTVFKNESKEKESKYMDKEIDLEKKIKELDNIVYKVGQSAQTKAQLIKPTLYDGSVISSQHAVIPVIDDEETLILEELNQLSKDFGKRFVPQQELSVEQAFWLQTSHPNTDQYDISPIKIEAPRELPKVSVVNTSLKKLKYNLGKFDTVVKKQIIPDGITEGEWGFEHTKAVFLNEIIPFLKTLKDIFNVFDKDHLNEVTEVQTIFNQMEPVVQQCFEIPKKELFS</sequence>
<keyword evidence="3" id="KW-1185">Reference proteome</keyword>
<comment type="caution">
    <text evidence="2">The sequence shown here is derived from an EMBL/GenBank/DDBJ whole genome shotgun (WGS) entry which is preliminary data.</text>
</comment>
<accession>A0ABQ5HUV6</accession>
<gene>
    <name evidence="2" type="ORF">Tco_1079783</name>
</gene>
<reference evidence="2" key="2">
    <citation type="submission" date="2022-01" db="EMBL/GenBank/DDBJ databases">
        <authorList>
            <person name="Yamashiro T."/>
            <person name="Shiraishi A."/>
            <person name="Satake H."/>
            <person name="Nakayama K."/>
        </authorList>
    </citation>
    <scope>NUCLEOTIDE SEQUENCE</scope>
</reference>
<dbReference type="Proteomes" id="UP001151760">
    <property type="component" value="Unassembled WGS sequence"/>
</dbReference>
<organism evidence="2 3">
    <name type="scientific">Tanacetum coccineum</name>
    <dbReference type="NCBI Taxonomy" id="301880"/>
    <lineage>
        <taxon>Eukaryota</taxon>
        <taxon>Viridiplantae</taxon>
        <taxon>Streptophyta</taxon>
        <taxon>Embryophyta</taxon>
        <taxon>Tracheophyta</taxon>
        <taxon>Spermatophyta</taxon>
        <taxon>Magnoliopsida</taxon>
        <taxon>eudicotyledons</taxon>
        <taxon>Gunneridae</taxon>
        <taxon>Pentapetalae</taxon>
        <taxon>asterids</taxon>
        <taxon>campanulids</taxon>
        <taxon>Asterales</taxon>
        <taxon>Asteraceae</taxon>
        <taxon>Asteroideae</taxon>
        <taxon>Anthemideae</taxon>
        <taxon>Anthemidinae</taxon>
        <taxon>Tanacetum</taxon>
    </lineage>
</organism>
<name>A0ABQ5HUV6_9ASTR</name>
<protein>
    <submittedName>
        <fullName evidence="2">Uncharacterized protein</fullName>
    </submittedName>
</protein>
<evidence type="ECO:0000256" key="1">
    <source>
        <dbReference type="SAM" id="Coils"/>
    </source>
</evidence>